<comment type="similarity">
    <text evidence="1">Belongs to the short-chain dehydrogenases/reductases (SDR) family.</text>
</comment>
<proteinExistence type="inferred from homology"/>
<dbReference type="SUPFAM" id="SSF51735">
    <property type="entry name" value="NAD(P)-binding Rossmann-fold domains"/>
    <property type="match status" value="1"/>
</dbReference>
<dbReference type="Gene3D" id="3.40.50.720">
    <property type="entry name" value="NAD(P)-binding Rossmann-like Domain"/>
    <property type="match status" value="1"/>
</dbReference>
<protein>
    <submittedName>
        <fullName evidence="2">D-beta-hydroxybutyrate dehydrogenase</fullName>
    </submittedName>
</protein>
<dbReference type="EMBL" id="BAABRO010000006">
    <property type="protein sequence ID" value="GAA5507683.1"/>
    <property type="molecule type" value="Genomic_DNA"/>
</dbReference>
<sequence>MHIRLENKTAVVTGSTAGIGYAIAKGLAAAGAGVVINGRSQARVDQAIKKLEGELKELDRGDSGSIRGVAADLATVDGFKHFVAEAPQADILINNLGIFEPKPYFEIPDEDWERFFQTNVMSAIRMSRHYTPGMVDRGWGRVQFISSESAIAIPTEMIHYGMTKTALLSISRGLAATVAATGVTVNAILPGPTASEGVSQFVDDLARDGNKTREQVETEFFEQVRPTSLIQRFETVDEIANMCVFVASEQASAITGAALRVDGGTVNAIF</sequence>
<dbReference type="Proteomes" id="UP001416858">
    <property type="component" value="Unassembled WGS sequence"/>
</dbReference>
<comment type="caution">
    <text evidence="2">The sequence shown here is derived from an EMBL/GenBank/DDBJ whole genome shotgun (WGS) entry which is preliminary data.</text>
</comment>
<evidence type="ECO:0000313" key="2">
    <source>
        <dbReference type="EMBL" id="GAA5507683.1"/>
    </source>
</evidence>
<dbReference type="PROSITE" id="PS00061">
    <property type="entry name" value="ADH_SHORT"/>
    <property type="match status" value="1"/>
</dbReference>
<organism evidence="2 3">
    <name type="scientific">Novipirellula caenicola</name>
    <dbReference type="NCBI Taxonomy" id="1536901"/>
    <lineage>
        <taxon>Bacteria</taxon>
        <taxon>Pseudomonadati</taxon>
        <taxon>Planctomycetota</taxon>
        <taxon>Planctomycetia</taxon>
        <taxon>Pirellulales</taxon>
        <taxon>Pirellulaceae</taxon>
        <taxon>Novipirellula</taxon>
    </lineage>
</organism>
<dbReference type="PANTHER" id="PTHR42879">
    <property type="entry name" value="3-OXOACYL-(ACYL-CARRIER-PROTEIN) REDUCTASE"/>
    <property type="match status" value="1"/>
</dbReference>
<keyword evidence="3" id="KW-1185">Reference proteome</keyword>
<dbReference type="PRINTS" id="PR00081">
    <property type="entry name" value="GDHRDH"/>
</dbReference>
<dbReference type="RefSeq" id="WP_345684532.1">
    <property type="nucleotide sequence ID" value="NZ_BAABRO010000006.1"/>
</dbReference>
<dbReference type="Pfam" id="PF13561">
    <property type="entry name" value="adh_short_C2"/>
    <property type="match status" value="1"/>
</dbReference>
<dbReference type="InterPro" id="IPR050259">
    <property type="entry name" value="SDR"/>
</dbReference>
<accession>A0ABP9VVX9</accession>
<dbReference type="InterPro" id="IPR036291">
    <property type="entry name" value="NAD(P)-bd_dom_sf"/>
</dbReference>
<reference evidence="2 3" key="1">
    <citation type="submission" date="2024-02" db="EMBL/GenBank/DDBJ databases">
        <title>Rhodopirellula caenicola NBRC 110016.</title>
        <authorList>
            <person name="Ichikawa N."/>
            <person name="Katano-Makiyama Y."/>
            <person name="Hidaka K."/>
        </authorList>
    </citation>
    <scope>NUCLEOTIDE SEQUENCE [LARGE SCALE GENOMIC DNA]</scope>
    <source>
        <strain evidence="2 3">NBRC 110016</strain>
    </source>
</reference>
<dbReference type="InterPro" id="IPR002347">
    <property type="entry name" value="SDR_fam"/>
</dbReference>
<evidence type="ECO:0000256" key="1">
    <source>
        <dbReference type="ARBA" id="ARBA00006484"/>
    </source>
</evidence>
<dbReference type="InterPro" id="IPR020904">
    <property type="entry name" value="Sc_DH/Rdtase_CS"/>
</dbReference>
<evidence type="ECO:0000313" key="3">
    <source>
        <dbReference type="Proteomes" id="UP001416858"/>
    </source>
</evidence>
<name>A0ABP9VVX9_9BACT</name>
<gene>
    <name evidence="2" type="primary">bdhA</name>
    <name evidence="2" type="ORF">Rcae01_03140</name>
</gene>